<keyword evidence="3 5" id="KW-0547">Nucleotide-binding</keyword>
<dbReference type="Gene3D" id="1.10.287.600">
    <property type="entry name" value="Helix hairpin bin"/>
    <property type="match status" value="1"/>
</dbReference>
<dbReference type="InterPro" id="IPR003008">
    <property type="entry name" value="Tubulin_FtsZ_GTPase"/>
</dbReference>
<dbReference type="InterPro" id="IPR018316">
    <property type="entry name" value="Tubulin/FtsZ_2-layer-sand-dom"/>
</dbReference>
<dbReference type="FunFam" id="3.40.50.1440:FF:000017">
    <property type="entry name" value="Tubulin epsilon chain"/>
    <property type="match status" value="1"/>
</dbReference>
<evidence type="ECO:0000256" key="3">
    <source>
        <dbReference type="ARBA" id="ARBA00022741"/>
    </source>
</evidence>
<evidence type="ECO:0000256" key="5">
    <source>
        <dbReference type="RuleBase" id="RU000352"/>
    </source>
</evidence>
<dbReference type="InterPro" id="IPR036525">
    <property type="entry name" value="Tubulin/FtsZ_GTPase_sf"/>
</dbReference>
<comment type="similarity">
    <text evidence="1 5">Belongs to the tubulin family.</text>
</comment>
<evidence type="ECO:0000256" key="1">
    <source>
        <dbReference type="ARBA" id="ARBA00009636"/>
    </source>
</evidence>
<dbReference type="Pfam" id="PF03953">
    <property type="entry name" value="Tubulin_C"/>
    <property type="match status" value="1"/>
</dbReference>
<dbReference type="EMBL" id="GEDV01010157">
    <property type="protein sequence ID" value="JAP78400.1"/>
    <property type="molecule type" value="Transcribed_RNA"/>
</dbReference>
<feature type="domain" description="Tubulin/FtsZ GTPase" evidence="6">
    <location>
        <begin position="46"/>
        <end position="257"/>
    </location>
</feature>
<dbReference type="GO" id="GO:0005874">
    <property type="term" value="C:microtubule"/>
    <property type="evidence" value="ECO:0007669"/>
    <property type="project" value="UniProtKB-KW"/>
</dbReference>
<dbReference type="InterPro" id="IPR023123">
    <property type="entry name" value="Tubulin_C"/>
</dbReference>
<dbReference type="Gene3D" id="3.40.50.1440">
    <property type="entry name" value="Tubulin/FtsZ, GTPase domain"/>
    <property type="match status" value="1"/>
</dbReference>
<keyword evidence="4 5" id="KW-0342">GTP-binding</keyword>
<dbReference type="Pfam" id="PF00091">
    <property type="entry name" value="Tubulin"/>
    <property type="match status" value="1"/>
</dbReference>
<dbReference type="AlphaFoldDB" id="A0A131YIX2"/>
<evidence type="ECO:0000259" key="6">
    <source>
        <dbReference type="SMART" id="SM00864"/>
    </source>
</evidence>
<dbReference type="GO" id="GO:0005525">
    <property type="term" value="F:GTP binding"/>
    <property type="evidence" value="ECO:0007669"/>
    <property type="project" value="UniProtKB-UniRule"/>
</dbReference>
<keyword evidence="2 5" id="KW-0493">Microtubule</keyword>
<dbReference type="PRINTS" id="PR01161">
    <property type="entry name" value="TUBULIN"/>
</dbReference>
<protein>
    <submittedName>
        <fullName evidence="8">Tubulin epsilon</fullName>
    </submittedName>
</protein>
<dbReference type="PRINTS" id="PR01519">
    <property type="entry name" value="EPSLNTUBULIN"/>
</dbReference>
<dbReference type="InterPro" id="IPR004057">
    <property type="entry name" value="Epsilon_tubulin"/>
</dbReference>
<name>A0A131YIX2_RHIAP</name>
<dbReference type="SUPFAM" id="SSF55307">
    <property type="entry name" value="Tubulin C-terminal domain-like"/>
    <property type="match status" value="1"/>
</dbReference>
<dbReference type="InterPro" id="IPR000217">
    <property type="entry name" value="Tubulin"/>
</dbReference>
<organism evidence="8">
    <name type="scientific">Rhipicephalus appendiculatus</name>
    <name type="common">Brown ear tick</name>
    <dbReference type="NCBI Taxonomy" id="34631"/>
    <lineage>
        <taxon>Eukaryota</taxon>
        <taxon>Metazoa</taxon>
        <taxon>Ecdysozoa</taxon>
        <taxon>Arthropoda</taxon>
        <taxon>Chelicerata</taxon>
        <taxon>Arachnida</taxon>
        <taxon>Acari</taxon>
        <taxon>Parasitiformes</taxon>
        <taxon>Ixodida</taxon>
        <taxon>Ixodoidea</taxon>
        <taxon>Ixodidae</taxon>
        <taxon>Rhipicephalinae</taxon>
        <taxon>Rhipicephalus</taxon>
        <taxon>Rhipicephalus</taxon>
    </lineage>
</organism>
<accession>A0A131YIX2</accession>
<dbReference type="PROSITE" id="PS00227">
    <property type="entry name" value="TUBULIN"/>
    <property type="match status" value="1"/>
</dbReference>
<evidence type="ECO:0000256" key="2">
    <source>
        <dbReference type="ARBA" id="ARBA00022701"/>
    </source>
</evidence>
<dbReference type="SMART" id="SM00865">
    <property type="entry name" value="Tubulin_C"/>
    <property type="match status" value="1"/>
</dbReference>
<evidence type="ECO:0000256" key="4">
    <source>
        <dbReference type="ARBA" id="ARBA00023134"/>
    </source>
</evidence>
<evidence type="ECO:0000313" key="8">
    <source>
        <dbReference type="EMBL" id="JAP78400.1"/>
    </source>
</evidence>
<feature type="domain" description="Tubulin/FtsZ 2-layer sandwich" evidence="7">
    <location>
        <begin position="259"/>
        <end position="394"/>
    </location>
</feature>
<dbReference type="SMART" id="SM00864">
    <property type="entry name" value="Tubulin"/>
    <property type="match status" value="1"/>
</dbReference>
<dbReference type="InterPro" id="IPR008280">
    <property type="entry name" value="Tub_FtsZ_C"/>
</dbReference>
<dbReference type="GO" id="GO:0007017">
    <property type="term" value="P:microtubule-based process"/>
    <property type="evidence" value="ECO:0007669"/>
    <property type="project" value="InterPro"/>
</dbReference>
<dbReference type="PANTHER" id="PTHR11588">
    <property type="entry name" value="TUBULIN"/>
    <property type="match status" value="1"/>
</dbReference>
<dbReference type="InterPro" id="IPR017975">
    <property type="entry name" value="Tubulin_CS"/>
</dbReference>
<evidence type="ECO:0000259" key="7">
    <source>
        <dbReference type="SMART" id="SM00865"/>
    </source>
</evidence>
<proteinExistence type="inferred from homology"/>
<dbReference type="SUPFAM" id="SSF52490">
    <property type="entry name" value="Tubulin nucleotide-binding domain-like"/>
    <property type="match status" value="1"/>
</dbReference>
<dbReference type="CDD" id="cd02190">
    <property type="entry name" value="epsilon_tubulin"/>
    <property type="match status" value="1"/>
</dbReference>
<reference evidence="8" key="1">
    <citation type="journal article" date="2016" name="Ticks Tick Borne Dis.">
        <title>De novo assembly and annotation of the salivary gland transcriptome of Rhipicephalus appendiculatus male and female ticks during blood feeding.</title>
        <authorList>
            <person name="de Castro M.H."/>
            <person name="de Klerk D."/>
            <person name="Pienaar R."/>
            <person name="Latif A.A."/>
            <person name="Rees D.J."/>
            <person name="Mans B.J."/>
        </authorList>
    </citation>
    <scope>NUCLEOTIDE SEQUENCE</scope>
    <source>
        <tissue evidence="8">Salivary glands</tissue>
    </source>
</reference>
<sequence>MTQSIVVQVGQCGNQIGCRFWDLVLREHMLLEDRSTTDMAVWNFFRMAQNGKDELRARAVMVDMEEGVINSIRRTRLGGMLSNHQFVTDVSGSGNNWAVGFHEYGEKYREKIAEHIRKEAEHCSCLQTFFLLHSLGGGTGSGLGTAVLEMLSEEFPKVFRFCVPVLPSAVDDVVTSPYNTVFALEKIARFANFSCPAENEALIGICDRVAKAGASIKQTIASSASSILGQKVRPFDQMNNIVANLLIHMTSSARFSGSLNVDMNDVCTNLVPYPKLHFLVSSITPLYSLLDVSLPARRLDQMFTDALSPNHQLVQCDIRKGTMLSCALLARGDVCMADMRRNLERLRGGLKFVHWNEDGWKTGLCSAAPVQQPYSLLTLCNTSSFHRVLCRLRSGFLKLYNRKAHMHHFLQVPSMEESHFQEALASLAELSASYRSMEGTDFSKLAIPRIKVSL</sequence>